<gene>
    <name evidence="2" type="ORF">GO499_02875</name>
</gene>
<evidence type="ECO:0000313" key="2">
    <source>
        <dbReference type="EMBL" id="QHQ34206.1"/>
    </source>
</evidence>
<dbReference type="EMBL" id="CP046620">
    <property type="protein sequence ID" value="QHQ34206.1"/>
    <property type="molecule type" value="Genomic_DNA"/>
</dbReference>
<dbReference type="InterPro" id="IPR041359">
    <property type="entry name" value="MetOD1"/>
</dbReference>
<dbReference type="AlphaFoldDB" id="A0A6P1SYB9"/>
<organism evidence="2 3">
    <name type="scientific">Algicella marina</name>
    <dbReference type="NCBI Taxonomy" id="2683284"/>
    <lineage>
        <taxon>Bacteria</taxon>
        <taxon>Pseudomonadati</taxon>
        <taxon>Pseudomonadota</taxon>
        <taxon>Alphaproteobacteria</taxon>
        <taxon>Rhodobacterales</taxon>
        <taxon>Paracoccaceae</taxon>
        <taxon>Algicella</taxon>
    </lineage>
</organism>
<protein>
    <submittedName>
        <fullName evidence="2">Transcriptional regulator</fullName>
    </submittedName>
</protein>
<feature type="domain" description="Metanogen output" evidence="1">
    <location>
        <begin position="25"/>
        <end position="156"/>
    </location>
</feature>
<dbReference type="Proteomes" id="UP000464495">
    <property type="component" value="Chromosome"/>
</dbReference>
<keyword evidence="3" id="KW-1185">Reference proteome</keyword>
<dbReference type="KEGG" id="amaq:GO499_02875"/>
<name>A0A6P1SYB9_9RHOB</name>
<evidence type="ECO:0000313" key="3">
    <source>
        <dbReference type="Proteomes" id="UP000464495"/>
    </source>
</evidence>
<dbReference type="RefSeq" id="WP_161860777.1">
    <property type="nucleotide sequence ID" value="NZ_CP046620.1"/>
</dbReference>
<sequence>MIDDTNIFATSEISRDRDIFLRELMSELASVLEDSVGLSEAEGFIALVGNRIGEMMNAEYLSAADTAKLDIHQVANALVDLKSRIDGGFSIESIDARRIVLVNTRCPFGRYVNGRYSLCMMTSSVFGRIAANNLGYARVELAQTISQGDPGCRVIVHLAEGGGGREYFG</sequence>
<reference evidence="2 3" key="1">
    <citation type="submission" date="2019-12" db="EMBL/GenBank/DDBJ databases">
        <title>Complete genome sequence of Algicella marina strain 9Alg 56(T) isolated from the red alga Tichocarpus crinitus.</title>
        <authorList>
            <person name="Kim S.-G."/>
            <person name="Nedashkovskaya O.I."/>
        </authorList>
    </citation>
    <scope>NUCLEOTIDE SEQUENCE [LARGE SCALE GENOMIC DNA]</scope>
    <source>
        <strain evidence="2 3">9Alg 56</strain>
    </source>
</reference>
<accession>A0A6P1SYB9</accession>
<evidence type="ECO:0000259" key="1">
    <source>
        <dbReference type="Pfam" id="PF18546"/>
    </source>
</evidence>
<dbReference type="Pfam" id="PF18546">
    <property type="entry name" value="MetOD1"/>
    <property type="match status" value="1"/>
</dbReference>
<proteinExistence type="predicted"/>